<sequence length="138" mass="15862">MGNKNVPKTKKIGNLGEDIATRYLKSKGFSVIARNYTKKFGEIDIVARKQGTIHFIEVKTVSREIFDVNQKNVSRETDEYAPEDNIHPWKIKRMVRTAEAYLAEMAPEGEVEWQCDAIAILLDIGRRRSVVRMTEHIV</sequence>
<dbReference type="SUPFAM" id="SSF52980">
    <property type="entry name" value="Restriction endonuclease-like"/>
    <property type="match status" value="1"/>
</dbReference>
<dbReference type="PANTHER" id="PTHR34039">
    <property type="entry name" value="UPF0102 PROTEIN YRAN"/>
    <property type="match status" value="1"/>
</dbReference>
<dbReference type="Pfam" id="PF02021">
    <property type="entry name" value="UPF0102"/>
    <property type="match status" value="1"/>
</dbReference>
<dbReference type="InterPro" id="IPR011335">
    <property type="entry name" value="Restrct_endonuc-II-like"/>
</dbReference>
<reference evidence="3 4" key="1">
    <citation type="journal article" date="2016" name="Nat. Commun.">
        <title>Thousands of microbial genomes shed light on interconnected biogeochemical processes in an aquifer system.</title>
        <authorList>
            <person name="Anantharaman K."/>
            <person name="Brown C.T."/>
            <person name="Hug L.A."/>
            <person name="Sharon I."/>
            <person name="Castelle C.J."/>
            <person name="Probst A.J."/>
            <person name="Thomas B.C."/>
            <person name="Singh A."/>
            <person name="Wilkins M.J."/>
            <person name="Karaoz U."/>
            <person name="Brodie E.L."/>
            <person name="Williams K.H."/>
            <person name="Hubbard S.S."/>
            <person name="Banfield J.F."/>
        </authorList>
    </citation>
    <scope>NUCLEOTIDE SEQUENCE [LARGE SCALE GENOMIC DNA]</scope>
</reference>
<name>A0A1G2SIY9_9BACT</name>
<accession>A0A1G2SIY9</accession>
<dbReference type="InterPro" id="IPR011856">
    <property type="entry name" value="tRNA_endonuc-like_dom_sf"/>
</dbReference>
<dbReference type="Proteomes" id="UP000178168">
    <property type="component" value="Unassembled WGS sequence"/>
</dbReference>
<dbReference type="AlphaFoldDB" id="A0A1G2SIY9"/>
<dbReference type="PANTHER" id="PTHR34039:SF1">
    <property type="entry name" value="UPF0102 PROTEIN YRAN"/>
    <property type="match status" value="1"/>
</dbReference>
<evidence type="ECO:0000313" key="4">
    <source>
        <dbReference type="Proteomes" id="UP000178168"/>
    </source>
</evidence>
<protein>
    <recommendedName>
        <fullName evidence="2">UPF0102 protein A2591_01250</fullName>
    </recommendedName>
</protein>
<dbReference type="STRING" id="1802730.A2591_01250"/>
<evidence type="ECO:0000313" key="3">
    <source>
        <dbReference type="EMBL" id="OHA84934.1"/>
    </source>
</evidence>
<dbReference type="EMBL" id="MHUZ01000034">
    <property type="protein sequence ID" value="OHA84934.1"/>
    <property type="molecule type" value="Genomic_DNA"/>
</dbReference>
<dbReference type="HAMAP" id="MF_00048">
    <property type="entry name" value="UPF0102"/>
    <property type="match status" value="1"/>
</dbReference>
<proteinExistence type="inferred from homology"/>
<organism evidence="3 4">
    <name type="scientific">Candidatus Yonathbacteria bacterium RIFOXYD1_FULL_52_36</name>
    <dbReference type="NCBI Taxonomy" id="1802730"/>
    <lineage>
        <taxon>Bacteria</taxon>
        <taxon>Candidatus Yonathiibacteriota</taxon>
    </lineage>
</organism>
<gene>
    <name evidence="3" type="ORF">A2591_01250</name>
</gene>
<evidence type="ECO:0000256" key="1">
    <source>
        <dbReference type="ARBA" id="ARBA00006738"/>
    </source>
</evidence>
<dbReference type="InterPro" id="IPR003509">
    <property type="entry name" value="UPF0102_YraN-like"/>
</dbReference>
<comment type="caution">
    <text evidence="3">The sequence shown here is derived from an EMBL/GenBank/DDBJ whole genome shotgun (WGS) entry which is preliminary data.</text>
</comment>
<dbReference type="GO" id="GO:0003676">
    <property type="term" value="F:nucleic acid binding"/>
    <property type="evidence" value="ECO:0007669"/>
    <property type="project" value="InterPro"/>
</dbReference>
<dbReference type="Gene3D" id="3.40.1350.10">
    <property type="match status" value="1"/>
</dbReference>
<evidence type="ECO:0000256" key="2">
    <source>
        <dbReference type="HAMAP-Rule" id="MF_00048"/>
    </source>
</evidence>
<dbReference type="CDD" id="cd20736">
    <property type="entry name" value="PoNe_Nuclease"/>
    <property type="match status" value="1"/>
</dbReference>
<comment type="similarity">
    <text evidence="1 2">Belongs to the UPF0102 family.</text>
</comment>